<dbReference type="EMBL" id="CP103305">
    <property type="protein sequence ID" value="UVS70391.1"/>
    <property type="molecule type" value="Genomic_DNA"/>
</dbReference>
<protein>
    <submittedName>
        <fullName evidence="1">Uncharacterized protein</fullName>
    </submittedName>
</protein>
<evidence type="ECO:0000313" key="1">
    <source>
        <dbReference type="EMBL" id="UVS70391.1"/>
    </source>
</evidence>
<dbReference type="GeneID" id="74946530"/>
<accession>A0A977IGN1</accession>
<reference evidence="1" key="1">
    <citation type="submission" date="2022-08" db="EMBL/GenBank/DDBJ databases">
        <title>Dynamic responses of ammonia-oxidizing microbial communities induced by reactive oxygen species (ROS) in fluctuating redox aquifers.</title>
        <authorList>
            <person name="Wang P."/>
            <person name="Wang H."/>
        </authorList>
    </citation>
    <scope>NUCLEOTIDE SEQUENCE</scope>
    <source>
        <strain evidence="1">PLX03</strain>
    </source>
</reference>
<dbReference type="Proteomes" id="UP001059771">
    <property type="component" value="Chromosome"/>
</dbReference>
<name>A0A977IGN1_9ARCH</name>
<sequence>MGDITIFRAFERKRESKEQQQTAIGKPCSAAILNLKRKKKQDQIVVVAESR</sequence>
<gene>
    <name evidence="1" type="ORF">NWT39_06295</name>
</gene>
<dbReference type="RefSeq" id="WP_158435117.1">
    <property type="nucleotide sequence ID" value="NZ_CP103305.1"/>
</dbReference>
<organism evidence="1">
    <name type="scientific">Nitrososphaera viennensis</name>
    <dbReference type="NCBI Taxonomy" id="1034015"/>
    <lineage>
        <taxon>Archaea</taxon>
        <taxon>Nitrososphaerota</taxon>
        <taxon>Nitrososphaeria</taxon>
        <taxon>Nitrososphaerales</taxon>
        <taxon>Nitrososphaeraceae</taxon>
        <taxon>Nitrososphaera</taxon>
    </lineage>
</organism>
<proteinExistence type="predicted"/>
<dbReference type="AlphaFoldDB" id="A0A977IGN1"/>